<feature type="binding site" evidence="3">
    <location>
        <position position="46"/>
    </location>
    <ligand>
        <name>ATP</name>
        <dbReference type="ChEBI" id="CHEBI:30616"/>
    </ligand>
</feature>
<dbReference type="Proteomes" id="UP000464507">
    <property type="component" value="Chromosome"/>
</dbReference>
<evidence type="ECO:0000256" key="3">
    <source>
        <dbReference type="PROSITE-ProRule" id="PRU10141"/>
    </source>
</evidence>
<dbReference type="GO" id="GO:0004674">
    <property type="term" value="F:protein serine/threonine kinase activity"/>
    <property type="evidence" value="ECO:0007669"/>
    <property type="project" value="UniProtKB-KW"/>
</dbReference>
<name>A0A7L5AEU9_9MICO</name>
<dbReference type="KEGG" id="mant:BHD05_04030"/>
<dbReference type="PANTHER" id="PTHR43102:SF2">
    <property type="entry name" value="GAF DOMAIN-CONTAINING PROTEIN"/>
    <property type="match status" value="1"/>
</dbReference>
<dbReference type="PROSITE" id="PS50011">
    <property type="entry name" value="PROTEIN_KINASE_DOM"/>
    <property type="match status" value="1"/>
</dbReference>
<keyword evidence="6" id="KW-1185">Reference proteome</keyword>
<evidence type="ECO:0000256" key="1">
    <source>
        <dbReference type="ARBA" id="ARBA00022741"/>
    </source>
</evidence>
<sequence>MGERSGDEVRGLLHGRYRLLKLLGEGGMARVFQAHDEFLGRDVAVKVFRSNAVAESDLRRQKDEINVLAGLGHHSLVTLLDAAVDKSVPGEPRIFFVMELVEGIDLRERIEKGGPVSPRHIAHIARDLAEGLEFVHNRGIVHRDIKPANILIVDYDDNATTARARLTDFGIALRAESTHISAENAVTGSVAYISPEQALGEPLGAPTDIYSLGLVLLECFTGTIEFPGPAVQSAVARLIRRPNVDPVLSPEWREILAAMTSRDPVDRPDAGELVKAFRQMITAESGRHAGPMDAPNEAGRMDAVLRYDLLDTPPDGSFDRITAVAARVFGVPFAIVSVVDTDRVWFKSRHGVDAEQIGRDPGLCASAILHDEPWIIEDARADPRALANPLVAGEFGMQFYAGVPLTTRDGFSLGTLCVMDLEPRTVTADEIATLQDLAAMVMRELNLRWETRRAAAELASAAL</sequence>
<dbReference type="Gene3D" id="3.30.450.40">
    <property type="match status" value="1"/>
</dbReference>
<evidence type="ECO:0000259" key="4">
    <source>
        <dbReference type="PROSITE" id="PS50011"/>
    </source>
</evidence>
<reference evidence="5 6" key="1">
    <citation type="submission" date="2016-09" db="EMBL/GenBank/DDBJ databases">
        <title>Complete genome sequence of microbes from the polar regions.</title>
        <authorList>
            <person name="Liao L."/>
            <person name="Chen B."/>
        </authorList>
    </citation>
    <scope>NUCLEOTIDE SEQUENCE [LARGE SCALE GENOMIC DNA]</scope>
    <source>
        <strain evidence="5 6">ZS314</strain>
    </source>
</reference>
<evidence type="ECO:0000313" key="5">
    <source>
        <dbReference type="EMBL" id="QHO68930.1"/>
    </source>
</evidence>
<dbReference type="GO" id="GO:0005524">
    <property type="term" value="F:ATP binding"/>
    <property type="evidence" value="ECO:0007669"/>
    <property type="project" value="UniProtKB-UniRule"/>
</dbReference>
<dbReference type="Gene3D" id="1.10.510.10">
    <property type="entry name" value="Transferase(Phosphotransferase) domain 1"/>
    <property type="match status" value="1"/>
</dbReference>
<organism evidence="5 6">
    <name type="scientific">Marisediminicola antarctica</name>
    <dbReference type="NCBI Taxonomy" id="674079"/>
    <lineage>
        <taxon>Bacteria</taxon>
        <taxon>Bacillati</taxon>
        <taxon>Actinomycetota</taxon>
        <taxon>Actinomycetes</taxon>
        <taxon>Micrococcales</taxon>
        <taxon>Microbacteriaceae</taxon>
        <taxon>Marisediminicola</taxon>
    </lineage>
</organism>
<evidence type="ECO:0000313" key="6">
    <source>
        <dbReference type="Proteomes" id="UP000464507"/>
    </source>
</evidence>
<dbReference type="SUPFAM" id="SSF55781">
    <property type="entry name" value="GAF domain-like"/>
    <property type="match status" value="1"/>
</dbReference>
<keyword evidence="5" id="KW-0723">Serine/threonine-protein kinase</keyword>
<dbReference type="Pfam" id="PF00069">
    <property type="entry name" value="Pkinase"/>
    <property type="match status" value="1"/>
</dbReference>
<accession>A0A7L5AEU9</accession>
<feature type="domain" description="Protein kinase" evidence="4">
    <location>
        <begin position="17"/>
        <end position="281"/>
    </location>
</feature>
<dbReference type="EMBL" id="CP017146">
    <property type="protein sequence ID" value="QHO68930.1"/>
    <property type="molecule type" value="Genomic_DNA"/>
</dbReference>
<dbReference type="Pfam" id="PF01590">
    <property type="entry name" value="GAF"/>
    <property type="match status" value="1"/>
</dbReference>
<dbReference type="CDD" id="cd14014">
    <property type="entry name" value="STKc_PknB_like"/>
    <property type="match status" value="1"/>
</dbReference>
<dbReference type="AlphaFoldDB" id="A0A7L5AEU9"/>
<dbReference type="SMART" id="SM00065">
    <property type="entry name" value="GAF"/>
    <property type="match status" value="1"/>
</dbReference>
<proteinExistence type="predicted"/>
<dbReference type="PANTHER" id="PTHR43102">
    <property type="entry name" value="SLR1143 PROTEIN"/>
    <property type="match status" value="1"/>
</dbReference>
<evidence type="ECO:0000256" key="2">
    <source>
        <dbReference type="ARBA" id="ARBA00022840"/>
    </source>
</evidence>
<dbReference type="OrthoDB" id="9762169at2"/>
<dbReference type="InterPro" id="IPR003018">
    <property type="entry name" value="GAF"/>
</dbReference>
<gene>
    <name evidence="5" type="ORF">BHD05_04030</name>
</gene>
<protein>
    <submittedName>
        <fullName evidence="5">Serine/threonine protein kinase</fullName>
    </submittedName>
</protein>
<dbReference type="InterPro" id="IPR000719">
    <property type="entry name" value="Prot_kinase_dom"/>
</dbReference>
<dbReference type="Gene3D" id="3.30.200.20">
    <property type="entry name" value="Phosphorylase Kinase, domain 1"/>
    <property type="match status" value="1"/>
</dbReference>
<keyword evidence="5" id="KW-0418">Kinase</keyword>
<dbReference type="PROSITE" id="PS00107">
    <property type="entry name" value="PROTEIN_KINASE_ATP"/>
    <property type="match status" value="1"/>
</dbReference>
<dbReference type="RefSeq" id="WP_161885292.1">
    <property type="nucleotide sequence ID" value="NZ_CP017146.1"/>
</dbReference>
<dbReference type="SMART" id="SM00220">
    <property type="entry name" value="S_TKc"/>
    <property type="match status" value="1"/>
</dbReference>
<dbReference type="InterPro" id="IPR017441">
    <property type="entry name" value="Protein_kinase_ATP_BS"/>
</dbReference>
<dbReference type="SUPFAM" id="SSF56112">
    <property type="entry name" value="Protein kinase-like (PK-like)"/>
    <property type="match status" value="1"/>
</dbReference>
<keyword evidence="5" id="KW-0808">Transferase</keyword>
<dbReference type="InterPro" id="IPR011009">
    <property type="entry name" value="Kinase-like_dom_sf"/>
</dbReference>
<dbReference type="InterPro" id="IPR008271">
    <property type="entry name" value="Ser/Thr_kinase_AS"/>
</dbReference>
<dbReference type="PROSITE" id="PS00108">
    <property type="entry name" value="PROTEIN_KINASE_ST"/>
    <property type="match status" value="1"/>
</dbReference>
<dbReference type="InterPro" id="IPR029016">
    <property type="entry name" value="GAF-like_dom_sf"/>
</dbReference>
<keyword evidence="1 3" id="KW-0547">Nucleotide-binding</keyword>
<keyword evidence="2 3" id="KW-0067">ATP-binding</keyword>